<dbReference type="PANTHER" id="PTHR45694:SF5">
    <property type="entry name" value="GLUTAREDOXIN 2"/>
    <property type="match status" value="1"/>
</dbReference>
<evidence type="ECO:0000256" key="1">
    <source>
        <dbReference type="ARBA" id="ARBA00009630"/>
    </source>
</evidence>
<dbReference type="GO" id="GO:0005796">
    <property type="term" value="C:Golgi lumen"/>
    <property type="evidence" value="ECO:0007669"/>
    <property type="project" value="TreeGrafter"/>
</dbReference>
<feature type="compositionally biased region" description="Basic and acidic residues" evidence="2">
    <location>
        <begin position="60"/>
        <end position="69"/>
    </location>
</feature>
<dbReference type="NCBIfam" id="TIGR02180">
    <property type="entry name" value="GRX_euk"/>
    <property type="match status" value="1"/>
</dbReference>
<proteinExistence type="inferred from homology"/>
<dbReference type="GO" id="GO:0005801">
    <property type="term" value="C:cis-Golgi network"/>
    <property type="evidence" value="ECO:0007669"/>
    <property type="project" value="UniProtKB-ARBA"/>
</dbReference>
<dbReference type="GO" id="GO:0004362">
    <property type="term" value="F:glutathione-disulfide reductase (NADPH) activity"/>
    <property type="evidence" value="ECO:0007669"/>
    <property type="project" value="UniProtKB-ARBA"/>
</dbReference>
<dbReference type="InterPro" id="IPR014025">
    <property type="entry name" value="Glutaredoxin_subgr"/>
</dbReference>
<dbReference type="FunFam" id="3.40.30.10:FF:000093">
    <property type="entry name" value="Glutaredoxin 2"/>
    <property type="match status" value="1"/>
</dbReference>
<dbReference type="InterPro" id="IPR002109">
    <property type="entry name" value="Glutaredoxin"/>
</dbReference>
<dbReference type="InterPro" id="IPR036249">
    <property type="entry name" value="Thioredoxin-like_sf"/>
</dbReference>
<comment type="caution">
    <text evidence="4">The sequence shown here is derived from an EMBL/GenBank/DDBJ whole genome shotgun (WGS) entry which is preliminary data.</text>
</comment>
<gene>
    <name evidence="4" type="ORF">JMJ35_008149</name>
</gene>
<name>A0AA39QV51_9LECA</name>
<sequence>MPSTRRVKVLAIALAIAVCTILYLSSDSSSQDFYSRTVAALDRKATSDEEVAHKLQAVKDAAKSQEQDGRGSPQKPIIAVADDKKPVDVPIPSEIGSTDRGAAATVDGGERSVAGRKTIKGGETKDVHSGKEAPKYPDTSKEKEDGDEKKEKVETEEDHAIETELNTILKKSPIIIFSKSYCPYSAKAKRILLEKYTIVPAPYVVELDGHPLGQGLQSALEKSTGRRTVPNILVVGRSIGGGDDIEALDESGGLIEKLKDMAQKRIVEAKLSEEK</sequence>
<comment type="similarity">
    <text evidence="1">Belongs to the glutaredoxin family. Monothiol subfamily.</text>
</comment>
<dbReference type="GO" id="GO:0034599">
    <property type="term" value="P:cellular response to oxidative stress"/>
    <property type="evidence" value="ECO:0007669"/>
    <property type="project" value="TreeGrafter"/>
</dbReference>
<keyword evidence="5" id="KW-1185">Reference proteome</keyword>
<evidence type="ECO:0000313" key="4">
    <source>
        <dbReference type="EMBL" id="KAK0509755.1"/>
    </source>
</evidence>
<dbReference type="PROSITE" id="PS51354">
    <property type="entry name" value="GLUTAREDOXIN_2"/>
    <property type="match status" value="1"/>
</dbReference>
<dbReference type="InterPro" id="IPR011899">
    <property type="entry name" value="Glutaredoxin_euk/vir"/>
</dbReference>
<feature type="domain" description="Glutaredoxin" evidence="3">
    <location>
        <begin position="174"/>
        <end position="238"/>
    </location>
</feature>
<dbReference type="Gene3D" id="3.40.30.10">
    <property type="entry name" value="Glutaredoxin"/>
    <property type="match status" value="1"/>
</dbReference>
<dbReference type="AlphaFoldDB" id="A0AA39QV51"/>
<evidence type="ECO:0000259" key="3">
    <source>
        <dbReference type="Pfam" id="PF00462"/>
    </source>
</evidence>
<dbReference type="PANTHER" id="PTHR45694">
    <property type="entry name" value="GLUTAREDOXIN 2"/>
    <property type="match status" value="1"/>
</dbReference>
<dbReference type="Pfam" id="PF00462">
    <property type="entry name" value="Glutaredoxin"/>
    <property type="match status" value="1"/>
</dbReference>
<reference evidence="4" key="1">
    <citation type="submission" date="2023-03" db="EMBL/GenBank/DDBJ databases">
        <title>Complete genome of Cladonia borealis.</title>
        <authorList>
            <person name="Park H."/>
        </authorList>
    </citation>
    <scope>NUCLEOTIDE SEQUENCE</scope>
    <source>
        <strain evidence="4">ANT050790</strain>
    </source>
</reference>
<organism evidence="4 5">
    <name type="scientific">Cladonia borealis</name>
    <dbReference type="NCBI Taxonomy" id="184061"/>
    <lineage>
        <taxon>Eukaryota</taxon>
        <taxon>Fungi</taxon>
        <taxon>Dikarya</taxon>
        <taxon>Ascomycota</taxon>
        <taxon>Pezizomycotina</taxon>
        <taxon>Lecanoromycetes</taxon>
        <taxon>OSLEUM clade</taxon>
        <taxon>Lecanoromycetidae</taxon>
        <taxon>Lecanorales</taxon>
        <taxon>Lecanorineae</taxon>
        <taxon>Cladoniaceae</taxon>
        <taxon>Cladonia</taxon>
    </lineage>
</organism>
<evidence type="ECO:0000256" key="2">
    <source>
        <dbReference type="SAM" id="MobiDB-lite"/>
    </source>
</evidence>
<dbReference type="Proteomes" id="UP001166286">
    <property type="component" value="Unassembled WGS sequence"/>
</dbReference>
<evidence type="ECO:0000313" key="5">
    <source>
        <dbReference type="Proteomes" id="UP001166286"/>
    </source>
</evidence>
<dbReference type="CDD" id="cd03419">
    <property type="entry name" value="GRX_GRXh_1_2_like"/>
    <property type="match status" value="1"/>
</dbReference>
<protein>
    <recommendedName>
        <fullName evidence="3">Glutaredoxin domain-containing protein</fullName>
    </recommendedName>
</protein>
<dbReference type="PRINTS" id="PR00160">
    <property type="entry name" value="GLUTAREDOXIN"/>
</dbReference>
<accession>A0AA39QV51</accession>
<dbReference type="GO" id="GO:0000324">
    <property type="term" value="C:fungal-type vacuole"/>
    <property type="evidence" value="ECO:0007669"/>
    <property type="project" value="TreeGrafter"/>
</dbReference>
<dbReference type="SUPFAM" id="SSF52833">
    <property type="entry name" value="Thioredoxin-like"/>
    <property type="match status" value="1"/>
</dbReference>
<feature type="compositionally biased region" description="Basic and acidic residues" evidence="2">
    <location>
        <begin position="120"/>
        <end position="158"/>
    </location>
</feature>
<feature type="region of interest" description="Disordered" evidence="2">
    <location>
        <begin position="59"/>
        <end position="158"/>
    </location>
</feature>
<dbReference type="EMBL" id="JAFEKC020000018">
    <property type="protein sequence ID" value="KAK0509755.1"/>
    <property type="molecule type" value="Genomic_DNA"/>
</dbReference>